<feature type="region of interest" description="Disordered" evidence="1">
    <location>
        <begin position="463"/>
        <end position="489"/>
    </location>
</feature>
<evidence type="ECO:0000313" key="4">
    <source>
        <dbReference type="Proteomes" id="UP001500621"/>
    </source>
</evidence>
<evidence type="ECO:0000256" key="1">
    <source>
        <dbReference type="SAM" id="MobiDB-lite"/>
    </source>
</evidence>
<sequence>MTSTAPDLAEVLAREERERAEREHALQMVRSAQTNLMSAEVAKLRMIVEWAKVNRLDADHLDGEPDPDAVMTDEQVEELEAALGDQLGDQGFCDRWLSIAGPGAPVVSEFAAMELASTLGMSTDAGLALVGRVLELKYRLPRLYRRVEELQVPVWKAFDLADLTQPLTAEAAEHVDRQVEVVAGKVGKRAMERLVAETQARFDPAAAAEAAEKKRERRFFDIGETRRTETESGSLESLAGTVPVSGCLDAADAADLEAAIRHTARALGKAGCDDSLDVRRAAAVGELARNQLALDLETGEIDQQTSAHHGRGVELVVHLSEEALTAAGFMVGRLENTQTPVSADVIRQWCATAARITIRPVIDLNGAVHVEQYEVPDRIKQQVRWTDPRCVYPHCTRPADRCDCDHTKPYQQGGATCTCNLAPLCRRHHRFKTHGAVTYRRIGPAAYEWEFKTGMTIVRDHLGTHEPQWPKPPPPDDFDIEPPEDPVLD</sequence>
<feature type="domain" description="HNH nuclease" evidence="2">
    <location>
        <begin position="378"/>
        <end position="430"/>
    </location>
</feature>
<protein>
    <recommendedName>
        <fullName evidence="2">HNH nuclease domain-containing protein</fullName>
    </recommendedName>
</protein>
<organism evidence="3 4">
    <name type="scientific">Nocardioides nanhaiensis</name>
    <dbReference type="NCBI Taxonomy" id="1476871"/>
    <lineage>
        <taxon>Bacteria</taxon>
        <taxon>Bacillati</taxon>
        <taxon>Actinomycetota</taxon>
        <taxon>Actinomycetes</taxon>
        <taxon>Propionibacteriales</taxon>
        <taxon>Nocardioidaceae</taxon>
        <taxon>Nocardioides</taxon>
    </lineage>
</organism>
<dbReference type="Gene3D" id="1.10.30.50">
    <property type="match status" value="1"/>
</dbReference>
<name>A0ABP8VY52_9ACTN</name>
<dbReference type="EMBL" id="BAABIM010000001">
    <property type="protein sequence ID" value="GAA4675450.1"/>
    <property type="molecule type" value="Genomic_DNA"/>
</dbReference>
<proteinExistence type="predicted"/>
<dbReference type="CDD" id="cd00085">
    <property type="entry name" value="HNHc"/>
    <property type="match status" value="1"/>
</dbReference>
<evidence type="ECO:0000313" key="3">
    <source>
        <dbReference type="EMBL" id="GAA4675450.1"/>
    </source>
</evidence>
<feature type="compositionally biased region" description="Acidic residues" evidence="1">
    <location>
        <begin position="476"/>
        <end position="489"/>
    </location>
</feature>
<dbReference type="SMART" id="SM00507">
    <property type="entry name" value="HNHc"/>
    <property type="match status" value="1"/>
</dbReference>
<keyword evidence="4" id="KW-1185">Reference proteome</keyword>
<accession>A0ABP8VY52</accession>
<dbReference type="Proteomes" id="UP001500621">
    <property type="component" value="Unassembled WGS sequence"/>
</dbReference>
<reference evidence="4" key="1">
    <citation type="journal article" date="2019" name="Int. J. Syst. Evol. Microbiol.">
        <title>The Global Catalogue of Microorganisms (GCM) 10K type strain sequencing project: providing services to taxonomists for standard genome sequencing and annotation.</title>
        <authorList>
            <consortium name="The Broad Institute Genomics Platform"/>
            <consortium name="The Broad Institute Genome Sequencing Center for Infectious Disease"/>
            <person name="Wu L."/>
            <person name="Ma J."/>
        </authorList>
    </citation>
    <scope>NUCLEOTIDE SEQUENCE [LARGE SCALE GENOMIC DNA]</scope>
    <source>
        <strain evidence="4">JCM 18127</strain>
    </source>
</reference>
<dbReference type="RefSeq" id="WP_345263396.1">
    <property type="nucleotide sequence ID" value="NZ_BAABIM010000001.1"/>
</dbReference>
<evidence type="ECO:0000259" key="2">
    <source>
        <dbReference type="SMART" id="SM00507"/>
    </source>
</evidence>
<dbReference type="InterPro" id="IPR003615">
    <property type="entry name" value="HNH_nuc"/>
</dbReference>
<comment type="caution">
    <text evidence="3">The sequence shown here is derived from an EMBL/GenBank/DDBJ whole genome shotgun (WGS) entry which is preliminary data.</text>
</comment>
<gene>
    <name evidence="3" type="ORF">GCM10023226_10750</name>
</gene>